<dbReference type="AlphaFoldDB" id="A0A1H5SFR6"/>
<evidence type="ECO:0000313" key="1">
    <source>
        <dbReference type="EMBL" id="SEF48818.1"/>
    </source>
</evidence>
<keyword evidence="2" id="KW-1185">Reference proteome</keyword>
<protein>
    <submittedName>
        <fullName evidence="1">Uncharacterized protein</fullName>
    </submittedName>
</protein>
<name>A0A1H5SFR6_9BACT</name>
<dbReference type="OrthoDB" id="916275at2"/>
<dbReference type="STRING" id="1120964.GCA_001313265_04810"/>
<accession>A0A1H5SFR6</accession>
<organism evidence="1 2">
    <name type="scientific">Algoriphagus boritolerans DSM 17298 = JCM 18970</name>
    <dbReference type="NCBI Taxonomy" id="1120964"/>
    <lineage>
        <taxon>Bacteria</taxon>
        <taxon>Pseudomonadati</taxon>
        <taxon>Bacteroidota</taxon>
        <taxon>Cytophagia</taxon>
        <taxon>Cytophagales</taxon>
        <taxon>Cyclobacteriaceae</taxon>
        <taxon>Algoriphagus</taxon>
    </lineage>
</organism>
<gene>
    <name evidence="1" type="ORF">SAMN03080598_00410</name>
</gene>
<dbReference type="RefSeq" id="WP_103923110.1">
    <property type="nucleotide sequence ID" value="NZ_FNVR01000001.1"/>
</dbReference>
<reference evidence="2" key="1">
    <citation type="submission" date="2016-10" db="EMBL/GenBank/DDBJ databases">
        <authorList>
            <person name="Varghese N."/>
            <person name="Submissions S."/>
        </authorList>
    </citation>
    <scope>NUCLEOTIDE SEQUENCE [LARGE SCALE GENOMIC DNA]</scope>
    <source>
        <strain evidence="2">DSM 17298</strain>
    </source>
</reference>
<proteinExistence type="predicted"/>
<sequence length="391" mass="45028">MMKEELKLVLLKLRPVLFFLIGLPLFSYGIWTVLPGKALDILIIDKTVPNKSYREHAGLFWTLNHLKYKKSSGDTYQIDQDYLGFFPSGQQDFGSVKDLRSHSPEEVRSLTKKSDLIFLADSYGVYEGDFSNNQEIQLTKKIYGGLDNSDIQLIKMAKEEGKVMVAEYNSMASPTPKPIRTEFENLMGIKWTGWIARYFDDLDTLNNASIPKWMIRQYQKQHGSWDLRGPGLIYIKESGQIEGFLHTLDYQNKLPLVRTQKINKHGFNLPEVIPYPDWFDVVMIERDYEVISYYDIAPTSAGLQRLRSMGLPRFFPAAVVRKAGNGSQYYFAGDFSDIQGDFGSPYFYGLPTLWRGLYVASDHADRQSFFWNYYHPLLSQVLTKAGKEKTN</sequence>
<evidence type="ECO:0000313" key="2">
    <source>
        <dbReference type="Proteomes" id="UP000236736"/>
    </source>
</evidence>
<dbReference type="Proteomes" id="UP000236736">
    <property type="component" value="Unassembled WGS sequence"/>
</dbReference>
<dbReference type="EMBL" id="FNVR01000001">
    <property type="protein sequence ID" value="SEF48818.1"/>
    <property type="molecule type" value="Genomic_DNA"/>
</dbReference>